<comment type="caution">
    <text evidence="2">The sequence shown here is derived from an EMBL/GenBank/DDBJ whole genome shotgun (WGS) entry which is preliminary data.</text>
</comment>
<dbReference type="InterPro" id="IPR038763">
    <property type="entry name" value="DHH_sf"/>
</dbReference>
<dbReference type="InterPro" id="IPR051319">
    <property type="entry name" value="Oligoribo/pAp-PDE_c-di-AMP_PDE"/>
</dbReference>
<evidence type="ECO:0000259" key="1">
    <source>
        <dbReference type="Pfam" id="PF01368"/>
    </source>
</evidence>
<dbReference type="PANTHER" id="PTHR47618">
    <property type="entry name" value="BIFUNCTIONAL OLIGORIBONUCLEASE AND PAP PHOSPHATASE NRNA"/>
    <property type="match status" value="1"/>
</dbReference>
<gene>
    <name evidence="2" type="ORF">FXF47_02165</name>
</gene>
<keyword evidence="3" id="KW-1185">Reference proteome</keyword>
<organism evidence="2 3">
    <name type="scientific">Candidatus Mcinerneyibacterium aminivorans</name>
    <dbReference type="NCBI Taxonomy" id="2703815"/>
    <lineage>
        <taxon>Bacteria</taxon>
        <taxon>Candidatus Macinerneyibacteriota</taxon>
        <taxon>Candidatus Mcinerneyibacteria</taxon>
        <taxon>Candidatus Mcinerneyibacteriales</taxon>
        <taxon>Candidatus Mcinerneyibacteriaceae</taxon>
        <taxon>Candidatus Mcinerneyibacterium</taxon>
    </lineage>
</organism>
<dbReference type="EMBL" id="VSIX01000028">
    <property type="protein sequence ID" value="TYB31815.1"/>
    <property type="molecule type" value="Genomic_DNA"/>
</dbReference>
<accession>A0A5D0MIQ9</accession>
<dbReference type="Proteomes" id="UP000324143">
    <property type="component" value="Unassembled WGS sequence"/>
</dbReference>
<dbReference type="AlphaFoldDB" id="A0A5D0MIQ9"/>
<dbReference type="Pfam" id="PF01368">
    <property type="entry name" value="DHH"/>
    <property type="match status" value="1"/>
</dbReference>
<proteinExistence type="predicted"/>
<dbReference type="Gene3D" id="3.90.1640.10">
    <property type="entry name" value="inorganic pyrophosphatase (n-terminal core)"/>
    <property type="match status" value="1"/>
</dbReference>
<dbReference type="SUPFAM" id="SSF64182">
    <property type="entry name" value="DHH phosphoesterases"/>
    <property type="match status" value="1"/>
</dbReference>
<evidence type="ECO:0000313" key="2">
    <source>
        <dbReference type="EMBL" id="TYB31815.1"/>
    </source>
</evidence>
<dbReference type="PANTHER" id="PTHR47618:SF1">
    <property type="entry name" value="BIFUNCTIONAL OLIGORIBONUCLEASE AND PAP PHOSPHATASE NRNA"/>
    <property type="match status" value="1"/>
</dbReference>
<feature type="domain" description="DDH" evidence="1">
    <location>
        <begin position="18"/>
        <end position="161"/>
    </location>
</feature>
<evidence type="ECO:0000313" key="3">
    <source>
        <dbReference type="Proteomes" id="UP000324143"/>
    </source>
</evidence>
<name>A0A5D0MIQ9_9BACT</name>
<protein>
    <recommendedName>
        <fullName evidence="1">DDH domain-containing protein</fullName>
    </recommendedName>
</protein>
<dbReference type="InterPro" id="IPR001667">
    <property type="entry name" value="DDH_dom"/>
</dbReference>
<reference evidence="2" key="1">
    <citation type="submission" date="2019-08" db="EMBL/GenBank/DDBJ databases">
        <title>Genomic characterization of a novel candidate phylum (ARYD3) from a high temperature, high salinity tertiary oil reservoir in north central Oklahoma, USA.</title>
        <authorList>
            <person name="Youssef N.H."/>
            <person name="Yadav A."/>
            <person name="Elshahed M.S."/>
        </authorList>
    </citation>
    <scope>NUCLEOTIDE SEQUENCE [LARGE SCALE GENOMIC DNA]</scope>
    <source>
        <strain evidence="2">ARYD3</strain>
    </source>
</reference>
<sequence length="322" mass="37267">MNISVLIDLIKAKYKSKLIIQPHDFPDYDALASSFGLKKYLEKFEIDSLIYFDGFVSQFISDEFLKYLNIPYNNKKYFNRLKEYTAVLTVDTIPENTNITKIEEKKYVGFIDHHVTNPKNQNYDFEIFEKSAAVASLIVELYKNSPEVEMKENIANSLAIGLLTDTNSLSRGVEKKDLLNYYYLFNKIDNEYVNYIVRNKISVKDLDYYLEAIRSLEIFEEIGLIVIDKVPNRNIVGIIGDFFISLKELSVIIMVNRLEKGTYISIRSETDTFKASSLVTYIIKDIGQGGGHSYMAAGFTEKELKYEFFRGIIKDIKKNFNN</sequence>